<dbReference type="InterPro" id="IPR011390">
    <property type="entry name" value="IGFBP_rP_mac25"/>
</dbReference>
<evidence type="ECO:0000256" key="3">
    <source>
        <dbReference type="ARBA" id="ARBA00022729"/>
    </source>
</evidence>
<dbReference type="InParanoid" id="C3YBM3"/>
<gene>
    <name evidence="7" type="ORF">BRAFLDRAFT_118516</name>
</gene>
<dbReference type="PROSITE" id="PS51323">
    <property type="entry name" value="IGFBP_N_2"/>
    <property type="match status" value="1"/>
</dbReference>
<name>C3YBM3_BRAFL</name>
<feature type="domain" description="IGFBP N-terminal" evidence="6">
    <location>
        <begin position="31"/>
        <end position="105"/>
    </location>
</feature>
<evidence type="ECO:0000256" key="2">
    <source>
        <dbReference type="ARBA" id="ARBA00022525"/>
    </source>
</evidence>
<feature type="signal peptide" evidence="5">
    <location>
        <begin position="1"/>
        <end position="23"/>
    </location>
</feature>
<feature type="chain" id="PRO_5002935394" description="IGFBP N-terminal domain-containing protein" evidence="5">
    <location>
        <begin position="24"/>
        <end position="260"/>
    </location>
</feature>
<accession>C3YBM3</accession>
<keyword evidence="4" id="KW-1015">Disulfide bond</keyword>
<dbReference type="Gene3D" id="4.10.40.20">
    <property type="match status" value="1"/>
</dbReference>
<dbReference type="PANTHER" id="PTHR14186:SF20">
    <property type="entry name" value="CYSTEINE-RICH MOTOR NEURON 1 PROTEIN-LIKE"/>
    <property type="match status" value="1"/>
</dbReference>
<dbReference type="AlphaFoldDB" id="C3YBM3"/>
<dbReference type="InterPro" id="IPR000867">
    <property type="entry name" value="IGFBP-like"/>
</dbReference>
<evidence type="ECO:0000256" key="1">
    <source>
        <dbReference type="ARBA" id="ARBA00004613"/>
    </source>
</evidence>
<proteinExistence type="predicted"/>
<evidence type="ECO:0000313" key="7">
    <source>
        <dbReference type="EMBL" id="EEN62380.1"/>
    </source>
</evidence>
<dbReference type="EMBL" id="GG666497">
    <property type="protein sequence ID" value="EEN62380.1"/>
    <property type="molecule type" value="Genomic_DNA"/>
</dbReference>
<keyword evidence="2" id="KW-0964">Secreted</keyword>
<dbReference type="SUPFAM" id="SSF57184">
    <property type="entry name" value="Growth factor receptor domain"/>
    <property type="match status" value="1"/>
</dbReference>
<dbReference type="eggNOG" id="ENOG502RYNZ">
    <property type="taxonomic scope" value="Eukaryota"/>
</dbReference>
<comment type="subcellular location">
    <subcellularLocation>
        <location evidence="1">Secreted</location>
    </subcellularLocation>
</comment>
<organism>
    <name type="scientific">Branchiostoma floridae</name>
    <name type="common">Florida lancelet</name>
    <name type="synonym">Amphioxus</name>
    <dbReference type="NCBI Taxonomy" id="7739"/>
    <lineage>
        <taxon>Eukaryota</taxon>
        <taxon>Metazoa</taxon>
        <taxon>Chordata</taxon>
        <taxon>Cephalochordata</taxon>
        <taxon>Leptocardii</taxon>
        <taxon>Amphioxiformes</taxon>
        <taxon>Branchiostomatidae</taxon>
        <taxon>Branchiostoma</taxon>
    </lineage>
</organism>
<protein>
    <recommendedName>
        <fullName evidence="6">IGFBP N-terminal domain-containing protein</fullName>
    </recommendedName>
</protein>
<evidence type="ECO:0000256" key="5">
    <source>
        <dbReference type="SAM" id="SignalP"/>
    </source>
</evidence>
<evidence type="ECO:0000259" key="6">
    <source>
        <dbReference type="PROSITE" id="PS51323"/>
    </source>
</evidence>
<dbReference type="GO" id="GO:0005576">
    <property type="term" value="C:extracellular region"/>
    <property type="evidence" value="ECO:0007669"/>
    <property type="project" value="UniProtKB-SubCell"/>
</dbReference>
<evidence type="ECO:0000256" key="4">
    <source>
        <dbReference type="ARBA" id="ARBA00023157"/>
    </source>
</evidence>
<keyword evidence="3 5" id="KW-0732">Signal</keyword>
<dbReference type="InterPro" id="IPR009030">
    <property type="entry name" value="Growth_fac_rcpt_cys_sf"/>
</dbReference>
<dbReference type="GO" id="GO:0005520">
    <property type="term" value="F:insulin-like growth factor binding"/>
    <property type="evidence" value="ECO:0007669"/>
    <property type="project" value="InterPro"/>
</dbReference>
<reference evidence="7" key="1">
    <citation type="journal article" date="2008" name="Nature">
        <title>The amphioxus genome and the evolution of the chordate karyotype.</title>
        <authorList>
            <consortium name="US DOE Joint Genome Institute (JGI-PGF)"/>
            <person name="Putnam N.H."/>
            <person name="Butts T."/>
            <person name="Ferrier D.E.K."/>
            <person name="Furlong R.F."/>
            <person name="Hellsten U."/>
            <person name="Kawashima T."/>
            <person name="Robinson-Rechavi M."/>
            <person name="Shoguchi E."/>
            <person name="Terry A."/>
            <person name="Yu J.-K."/>
            <person name="Benito-Gutierrez E.L."/>
            <person name="Dubchak I."/>
            <person name="Garcia-Fernandez J."/>
            <person name="Gibson-Brown J.J."/>
            <person name="Grigoriev I.V."/>
            <person name="Horton A.C."/>
            <person name="de Jong P.J."/>
            <person name="Jurka J."/>
            <person name="Kapitonov V.V."/>
            <person name="Kohara Y."/>
            <person name="Kuroki Y."/>
            <person name="Lindquist E."/>
            <person name="Lucas S."/>
            <person name="Osoegawa K."/>
            <person name="Pennacchio L.A."/>
            <person name="Salamov A.A."/>
            <person name="Satou Y."/>
            <person name="Sauka-Spengler T."/>
            <person name="Schmutz J."/>
            <person name="Shin-I T."/>
            <person name="Toyoda A."/>
            <person name="Bronner-Fraser M."/>
            <person name="Fujiyama A."/>
            <person name="Holland L.Z."/>
            <person name="Holland P.W.H."/>
            <person name="Satoh N."/>
            <person name="Rokhsar D.S."/>
        </authorList>
    </citation>
    <scope>NUCLEOTIDE SEQUENCE [LARGE SCALE GENOMIC DNA]</scope>
    <source>
        <strain evidence="7">S238N-H82</strain>
        <tissue evidence="7">Testes</tissue>
    </source>
</reference>
<dbReference type="SMART" id="SM00121">
    <property type="entry name" value="IB"/>
    <property type="match status" value="1"/>
</dbReference>
<dbReference type="Pfam" id="PF00219">
    <property type="entry name" value="IGFBP"/>
    <property type="match status" value="1"/>
</dbReference>
<dbReference type="GO" id="GO:0001558">
    <property type="term" value="P:regulation of cell growth"/>
    <property type="evidence" value="ECO:0007669"/>
    <property type="project" value="InterPro"/>
</dbReference>
<dbReference type="PANTHER" id="PTHR14186">
    <property type="entry name" value="INSULIN-LIKE GROWTH FACTOR BINDING PROTEIN-RELATED"/>
    <property type="match status" value="1"/>
</dbReference>
<sequence length="260" mass="28821">MKSTSLLAVAFSVFLCLAGCVQGQDWSLDKYPLQCPPCERIHCSPRKASKLKCKGGTTLGICNCCSVCAKVEGEKCGGKWDYLGKCDAGLTCEREPDSRGVLSRPDSKGICRRSNEQQEEGLPKYCRPKCTPEFCKSNPKSICSAYDMAHTKQACQGECQHTSCSACRYIDPEPECQKCDTNDFRCIRRFGKCVRRMECSRNKHPCKMDPKRTCTGLTAHKGDNCTEDHADKSDKSRLTIQEAPNNGDILFPKTTEGADL</sequence>